<dbReference type="GO" id="GO:0003755">
    <property type="term" value="F:peptidyl-prolyl cis-trans isomerase activity"/>
    <property type="evidence" value="ECO:0007669"/>
    <property type="project" value="UniProtKB-UniRule"/>
</dbReference>
<sequence>MKKYLQIALMLFCVLVVSSCSKNEDALEVDEAWKIENDEAFQAQIFAPGFQQLKSQSNEGFILYKVIKEGEGKEPIYYTSTVKAYYKGSLIDGTVFESHTFEEGAPSKFEVSGVVDGWTTALQHMHVGDKWEIWIPQQLGYGASGKKAQAAGQITILPYTTLIFELEVAEIVKQ</sequence>
<proteinExistence type="inferred from homology"/>
<dbReference type="Proteomes" id="UP000236725">
    <property type="component" value="Unassembled WGS sequence"/>
</dbReference>
<comment type="caution">
    <text evidence="9">The sequence shown here is derived from an EMBL/GenBank/DDBJ whole genome shotgun (WGS) entry which is preliminary data.</text>
</comment>
<evidence type="ECO:0000259" key="8">
    <source>
        <dbReference type="PROSITE" id="PS50059"/>
    </source>
</evidence>
<dbReference type="PANTHER" id="PTHR43811:SF19">
    <property type="entry name" value="39 KDA FK506-BINDING NUCLEAR PROTEIN"/>
    <property type="match status" value="1"/>
</dbReference>
<protein>
    <recommendedName>
        <fullName evidence="6">Peptidyl-prolyl cis-trans isomerase</fullName>
        <ecNumber evidence="6">5.2.1.8</ecNumber>
    </recommendedName>
</protein>
<feature type="signal peptide" evidence="7">
    <location>
        <begin position="1"/>
        <end position="23"/>
    </location>
</feature>
<dbReference type="EC" id="5.2.1.8" evidence="6"/>
<dbReference type="Pfam" id="PF00254">
    <property type="entry name" value="FKBP_C"/>
    <property type="match status" value="1"/>
</dbReference>
<reference evidence="9 10" key="1">
    <citation type="submission" date="2016-10" db="EMBL/GenBank/DDBJ databases">
        <authorList>
            <person name="Varghese N."/>
            <person name="Submissions S."/>
        </authorList>
    </citation>
    <scope>NUCLEOTIDE SEQUENCE [LARGE SCALE GENOMIC DNA]</scope>
    <source>
        <strain evidence="9 10">DSM 29073</strain>
    </source>
</reference>
<evidence type="ECO:0000256" key="7">
    <source>
        <dbReference type="SAM" id="SignalP"/>
    </source>
</evidence>
<evidence type="ECO:0000256" key="1">
    <source>
        <dbReference type="ARBA" id="ARBA00000971"/>
    </source>
</evidence>
<dbReference type="InterPro" id="IPR046357">
    <property type="entry name" value="PPIase_dom_sf"/>
</dbReference>
<keyword evidence="7" id="KW-0732">Signal</keyword>
<accession>A0A8G2BV93</accession>
<feature type="chain" id="PRO_5034961213" description="Peptidyl-prolyl cis-trans isomerase" evidence="7">
    <location>
        <begin position="24"/>
        <end position="174"/>
    </location>
</feature>
<organism evidence="9 10">
    <name type="scientific">Parabacteroides chinchillae</name>
    <dbReference type="NCBI Taxonomy" id="871327"/>
    <lineage>
        <taxon>Bacteria</taxon>
        <taxon>Pseudomonadati</taxon>
        <taxon>Bacteroidota</taxon>
        <taxon>Bacteroidia</taxon>
        <taxon>Bacteroidales</taxon>
        <taxon>Tannerellaceae</taxon>
        <taxon>Parabacteroides</taxon>
    </lineage>
</organism>
<dbReference type="AlphaFoldDB" id="A0A8G2BV93"/>
<gene>
    <name evidence="9" type="ORF">SAMN05444001_10523</name>
</gene>
<keyword evidence="3 5" id="KW-0697">Rotamase</keyword>
<dbReference type="PROSITE" id="PS51257">
    <property type="entry name" value="PROKAR_LIPOPROTEIN"/>
    <property type="match status" value="1"/>
</dbReference>
<dbReference type="RefSeq" id="WP_103982806.1">
    <property type="nucleotide sequence ID" value="NZ_FNVS01000005.1"/>
</dbReference>
<dbReference type="SUPFAM" id="SSF54534">
    <property type="entry name" value="FKBP-like"/>
    <property type="match status" value="1"/>
</dbReference>
<name>A0A8G2BV93_9BACT</name>
<comment type="catalytic activity">
    <reaction evidence="1 5 6">
        <text>[protein]-peptidylproline (omega=180) = [protein]-peptidylproline (omega=0)</text>
        <dbReference type="Rhea" id="RHEA:16237"/>
        <dbReference type="Rhea" id="RHEA-COMP:10747"/>
        <dbReference type="Rhea" id="RHEA-COMP:10748"/>
        <dbReference type="ChEBI" id="CHEBI:83833"/>
        <dbReference type="ChEBI" id="CHEBI:83834"/>
        <dbReference type="EC" id="5.2.1.8"/>
    </reaction>
</comment>
<evidence type="ECO:0000256" key="2">
    <source>
        <dbReference type="ARBA" id="ARBA00006577"/>
    </source>
</evidence>
<dbReference type="PANTHER" id="PTHR43811">
    <property type="entry name" value="FKBP-TYPE PEPTIDYL-PROLYL CIS-TRANS ISOMERASE FKPA"/>
    <property type="match status" value="1"/>
</dbReference>
<keyword evidence="4 5" id="KW-0413">Isomerase</keyword>
<evidence type="ECO:0000256" key="6">
    <source>
        <dbReference type="RuleBase" id="RU003915"/>
    </source>
</evidence>
<dbReference type="EMBL" id="FNVS01000005">
    <property type="protein sequence ID" value="SEF69886.1"/>
    <property type="molecule type" value="Genomic_DNA"/>
</dbReference>
<dbReference type="PROSITE" id="PS50059">
    <property type="entry name" value="FKBP_PPIASE"/>
    <property type="match status" value="1"/>
</dbReference>
<feature type="domain" description="PPIase FKBP-type" evidence="8">
    <location>
        <begin position="79"/>
        <end position="172"/>
    </location>
</feature>
<evidence type="ECO:0000313" key="9">
    <source>
        <dbReference type="EMBL" id="SEF69886.1"/>
    </source>
</evidence>
<evidence type="ECO:0000256" key="4">
    <source>
        <dbReference type="ARBA" id="ARBA00023235"/>
    </source>
</evidence>
<evidence type="ECO:0000313" key="10">
    <source>
        <dbReference type="Proteomes" id="UP000236725"/>
    </source>
</evidence>
<keyword evidence="10" id="KW-1185">Reference proteome</keyword>
<evidence type="ECO:0000256" key="3">
    <source>
        <dbReference type="ARBA" id="ARBA00023110"/>
    </source>
</evidence>
<evidence type="ECO:0000256" key="5">
    <source>
        <dbReference type="PROSITE-ProRule" id="PRU00277"/>
    </source>
</evidence>
<comment type="similarity">
    <text evidence="2 6">Belongs to the FKBP-type PPIase family.</text>
</comment>
<dbReference type="InterPro" id="IPR001179">
    <property type="entry name" value="PPIase_FKBP_dom"/>
</dbReference>
<dbReference type="Gene3D" id="3.10.50.40">
    <property type="match status" value="1"/>
</dbReference>